<evidence type="ECO:0000256" key="2">
    <source>
        <dbReference type="ARBA" id="ARBA00023445"/>
    </source>
</evidence>
<dbReference type="Proteomes" id="UP001230188">
    <property type="component" value="Unassembled WGS sequence"/>
</dbReference>
<accession>A0AAD7XQM1</accession>
<keyword evidence="5" id="KW-1185">Reference proteome</keyword>
<name>A0AAD7XQM1_9STRA</name>
<reference evidence="4" key="1">
    <citation type="submission" date="2023-01" db="EMBL/GenBank/DDBJ databases">
        <title>Metagenome sequencing of chrysophaentin producing Chrysophaeum taylorii.</title>
        <authorList>
            <person name="Davison J."/>
            <person name="Bewley C."/>
        </authorList>
    </citation>
    <scope>NUCLEOTIDE SEQUENCE</scope>
    <source>
        <strain evidence="4">NIES-1699</strain>
    </source>
</reference>
<dbReference type="InterPro" id="IPR050425">
    <property type="entry name" value="NAD(P)_dehydrat-like"/>
</dbReference>
<comment type="similarity">
    <text evidence="2">Belongs to the NAD(P)-dependent epimerase/dehydratase family. Dihydroflavonol-4-reductase subfamily.</text>
</comment>
<dbReference type="PANTHER" id="PTHR10366">
    <property type="entry name" value="NAD DEPENDENT EPIMERASE/DEHYDRATASE"/>
    <property type="match status" value="1"/>
</dbReference>
<dbReference type="InterPro" id="IPR001509">
    <property type="entry name" value="Epimerase_deHydtase"/>
</dbReference>
<evidence type="ECO:0000313" key="4">
    <source>
        <dbReference type="EMBL" id="KAJ8611417.1"/>
    </source>
</evidence>
<dbReference type="GO" id="GO:0016616">
    <property type="term" value="F:oxidoreductase activity, acting on the CH-OH group of donors, NAD or NADP as acceptor"/>
    <property type="evidence" value="ECO:0007669"/>
    <property type="project" value="TreeGrafter"/>
</dbReference>
<protein>
    <recommendedName>
        <fullName evidence="3">NAD-dependent epimerase/dehydratase domain-containing protein</fullName>
    </recommendedName>
</protein>
<sequence length="363" mass="39748">MRRSSLRFFAASSGPKVVGVTGANGYLGSFITAELLGRGYEVRAPVRGSSETPAKVAHLVALDGAERLRVFEGGDLRVSGSFDEAFDGCDAVINTAARVLLDSSKETVDVSVAGVQNVLRSLPSTVTRFVQTSSIAAIQRYDKPRGYKFSERDWNDWSRADDDAYGFAKTRAELAVVDFCESNGVSYAALNPSIVIGPVMTKQHTKASPIFLRNIIFGNKILNAPSNFVDVRDVATAHVEALERLDTIQGPRRFVLTSDAPCADATELANVANRVLPQFRFVAKPMYDHARMTYLYMPLSRLPFIGRFVMSEFQRLAFSTPINFDNSHAKTQLGIAFRPLEDTVREGLQSIIDAGIAKPAPRS</sequence>
<evidence type="ECO:0000259" key="3">
    <source>
        <dbReference type="Pfam" id="PF01370"/>
    </source>
</evidence>
<dbReference type="Gene3D" id="3.40.50.720">
    <property type="entry name" value="NAD(P)-binding Rossmann-like Domain"/>
    <property type="match status" value="1"/>
</dbReference>
<dbReference type="SUPFAM" id="SSF51735">
    <property type="entry name" value="NAD(P)-binding Rossmann-fold domains"/>
    <property type="match status" value="1"/>
</dbReference>
<proteinExistence type="inferred from homology"/>
<dbReference type="Pfam" id="PF01370">
    <property type="entry name" value="Epimerase"/>
    <property type="match status" value="1"/>
</dbReference>
<dbReference type="EMBL" id="JAQMWT010000075">
    <property type="protein sequence ID" value="KAJ8611417.1"/>
    <property type="molecule type" value="Genomic_DNA"/>
</dbReference>
<gene>
    <name evidence="4" type="ORF">CTAYLR_009003</name>
</gene>
<feature type="domain" description="NAD-dependent epimerase/dehydratase" evidence="3">
    <location>
        <begin position="20"/>
        <end position="255"/>
    </location>
</feature>
<dbReference type="AlphaFoldDB" id="A0AAD7XQM1"/>
<evidence type="ECO:0000256" key="1">
    <source>
        <dbReference type="ARBA" id="ARBA00023002"/>
    </source>
</evidence>
<keyword evidence="1" id="KW-0560">Oxidoreductase</keyword>
<dbReference type="PANTHER" id="PTHR10366:SF564">
    <property type="entry name" value="STEROL-4-ALPHA-CARBOXYLATE 3-DEHYDROGENASE, DECARBOXYLATING"/>
    <property type="match status" value="1"/>
</dbReference>
<comment type="caution">
    <text evidence="4">The sequence shown here is derived from an EMBL/GenBank/DDBJ whole genome shotgun (WGS) entry which is preliminary data.</text>
</comment>
<dbReference type="InterPro" id="IPR036291">
    <property type="entry name" value="NAD(P)-bd_dom_sf"/>
</dbReference>
<evidence type="ECO:0000313" key="5">
    <source>
        <dbReference type="Proteomes" id="UP001230188"/>
    </source>
</evidence>
<organism evidence="4 5">
    <name type="scientific">Chrysophaeum taylorii</name>
    <dbReference type="NCBI Taxonomy" id="2483200"/>
    <lineage>
        <taxon>Eukaryota</taxon>
        <taxon>Sar</taxon>
        <taxon>Stramenopiles</taxon>
        <taxon>Ochrophyta</taxon>
        <taxon>Pelagophyceae</taxon>
        <taxon>Pelagomonadales</taxon>
        <taxon>Pelagomonadaceae</taxon>
        <taxon>Chrysophaeum</taxon>
    </lineage>
</organism>